<dbReference type="VEuPathDB" id="FungiDB:CJI97_003399"/>
<feature type="region of interest" description="Disordered" evidence="1">
    <location>
        <begin position="1"/>
        <end position="20"/>
    </location>
</feature>
<keyword evidence="2" id="KW-0472">Membrane</keyword>
<dbReference type="Proteomes" id="UP000037122">
    <property type="component" value="Unassembled WGS sequence"/>
</dbReference>
<feature type="transmembrane region" description="Helical" evidence="2">
    <location>
        <begin position="138"/>
        <end position="159"/>
    </location>
</feature>
<sequence>MSAPVTPQPQKTTAVGSGIGSPQLASIRKRLINASFDSYNEEDDPTFIADENTEVSDSEDLVSVISTDILLSDATDESVATKRGDLTEKGVSVGQSEPEPETWKQWMIRHEIPRKALHSSIGPFALYLYVLGCTMNQILYPLLALTLVLFLNDFIRLRYPGYNAVATRLFGVILRQSEIHGYNGTLFYALGVLMVFTSAPKDIAVMSVLLLSWADTAALTVGRLWGKYTPQVMPGKSLAGCIASFLTGVVLCYLFYGYFCNVYSYVNKPGDIFWTPDSSLMNLHVYAVATGVAASVSEAADIGGIDDNLIIPVLSAILLYGLVYATKV</sequence>
<feature type="transmembrane region" description="Helical" evidence="2">
    <location>
        <begin position="238"/>
        <end position="259"/>
    </location>
</feature>
<feature type="transmembrane region" description="Helical" evidence="2">
    <location>
        <begin position="203"/>
        <end position="226"/>
    </location>
</feature>
<proteinExistence type="predicted"/>
<dbReference type="AlphaFoldDB" id="A0A0L0P422"/>
<dbReference type="GO" id="GO:0006654">
    <property type="term" value="P:phosphatidic acid biosynthetic process"/>
    <property type="evidence" value="ECO:0007669"/>
    <property type="project" value="TreeGrafter"/>
</dbReference>
<evidence type="ECO:0000256" key="2">
    <source>
        <dbReference type="SAM" id="Phobius"/>
    </source>
</evidence>
<evidence type="ECO:0000256" key="1">
    <source>
        <dbReference type="SAM" id="MobiDB-lite"/>
    </source>
</evidence>
<feature type="transmembrane region" description="Helical" evidence="2">
    <location>
        <begin position="179"/>
        <end position="197"/>
    </location>
</feature>
<evidence type="ECO:0008006" key="5">
    <source>
        <dbReference type="Google" id="ProtNLM"/>
    </source>
</evidence>
<dbReference type="VEuPathDB" id="FungiDB:QG37_01917"/>
<evidence type="ECO:0000313" key="4">
    <source>
        <dbReference type="Proteomes" id="UP000037122"/>
    </source>
</evidence>
<feature type="transmembrane region" description="Helical" evidence="2">
    <location>
        <begin position="309"/>
        <end position="326"/>
    </location>
</feature>
<dbReference type="InterPro" id="IPR037997">
    <property type="entry name" value="Dgk1-like"/>
</dbReference>
<dbReference type="EMBL" id="LGST01000016">
    <property type="protein sequence ID" value="KNE01044.1"/>
    <property type="molecule type" value="Genomic_DNA"/>
</dbReference>
<protein>
    <recommendedName>
        <fullName evidence="5">Phosphatidate cytidylyltransferase</fullName>
    </recommendedName>
</protein>
<dbReference type="GO" id="GO:0004143">
    <property type="term" value="F:ATP-dependent diacylglycerol kinase activity"/>
    <property type="evidence" value="ECO:0007669"/>
    <property type="project" value="InterPro"/>
</dbReference>
<dbReference type="VEuPathDB" id="FungiDB:CJJ07_000882"/>
<keyword evidence="2" id="KW-1133">Transmembrane helix</keyword>
<gene>
    <name evidence="3" type="ORF">QG37_01917</name>
</gene>
<comment type="caution">
    <text evidence="3">The sequence shown here is derived from an EMBL/GenBank/DDBJ whole genome shotgun (WGS) entry which is preliminary data.</text>
</comment>
<accession>A0A0L0P422</accession>
<dbReference type="Pfam" id="PF01148">
    <property type="entry name" value="CTP_transf_1"/>
    <property type="match status" value="1"/>
</dbReference>
<evidence type="ECO:0000313" key="3">
    <source>
        <dbReference type="EMBL" id="KNE01044.1"/>
    </source>
</evidence>
<organism evidence="3 4">
    <name type="scientific">Candidozyma auris</name>
    <name type="common">Yeast</name>
    <name type="synonym">Candida auris</name>
    <dbReference type="NCBI Taxonomy" id="498019"/>
    <lineage>
        <taxon>Eukaryota</taxon>
        <taxon>Fungi</taxon>
        <taxon>Dikarya</taxon>
        <taxon>Ascomycota</taxon>
        <taxon>Saccharomycotina</taxon>
        <taxon>Pichiomycetes</taxon>
        <taxon>Metschnikowiaceae</taxon>
        <taxon>Candidozyma</taxon>
    </lineage>
</organism>
<dbReference type="PANTHER" id="PTHR31303">
    <property type="entry name" value="CTP-DEPENDENT DIACYLGLYCEROL KINASE 1"/>
    <property type="match status" value="1"/>
</dbReference>
<dbReference type="VEuPathDB" id="FungiDB:CJI96_0001861"/>
<keyword evidence="2" id="KW-0812">Transmembrane</keyword>
<dbReference type="GO" id="GO:0005789">
    <property type="term" value="C:endoplasmic reticulum membrane"/>
    <property type="evidence" value="ECO:0007669"/>
    <property type="project" value="TreeGrafter"/>
</dbReference>
<dbReference type="PANTHER" id="PTHR31303:SF1">
    <property type="entry name" value="CTP-DEPENDENT DIACYLGLYCEROL KINASE 1"/>
    <property type="match status" value="1"/>
</dbReference>
<reference evidence="4" key="1">
    <citation type="journal article" date="2015" name="BMC Genomics">
        <title>Draft genome of a commonly misdiagnosed multidrug resistant pathogen Candida auris.</title>
        <authorList>
            <person name="Chatterjee S."/>
            <person name="Alampalli S.V."/>
            <person name="Nageshan R.K."/>
            <person name="Chettiar S.T."/>
            <person name="Joshi S."/>
            <person name="Tatu U.S."/>
        </authorList>
    </citation>
    <scope>NUCLEOTIDE SEQUENCE [LARGE SCALE GENOMIC DNA]</scope>
    <source>
        <strain evidence="4">6684</strain>
    </source>
</reference>
<dbReference type="VEuPathDB" id="FungiDB:CJJ09_000781"/>
<name>A0A0L0P422_CANAR</name>
<dbReference type="VEuPathDB" id="FungiDB:B9J08_003324"/>